<protein>
    <submittedName>
        <fullName evidence="3">DNA-directed DNA polymerase</fullName>
    </submittedName>
</protein>
<dbReference type="GO" id="GO:0003677">
    <property type="term" value="F:DNA binding"/>
    <property type="evidence" value="ECO:0007669"/>
    <property type="project" value="InterPro"/>
</dbReference>
<sequence>MIGTELKSMVECPNGWHMVGADVDSQEQWIAALLGDCCVGKGVTGITPFSNMLLAGSKADHSDLHSVVASEVGISRDKAK</sequence>
<dbReference type="GO" id="GO:0003887">
    <property type="term" value="F:DNA-directed DNA polymerase activity"/>
    <property type="evidence" value="ECO:0007669"/>
    <property type="project" value="TreeGrafter"/>
</dbReference>
<dbReference type="OrthoDB" id="5588663at2759"/>
<dbReference type="SUPFAM" id="SSF56672">
    <property type="entry name" value="DNA/RNA polymerases"/>
    <property type="match status" value="1"/>
</dbReference>
<dbReference type="AlphaFoldDB" id="A0A183EN41"/>
<dbReference type="WBParaSite" id="GPUH_0002240901-mRNA-1">
    <property type="protein sequence ID" value="GPUH_0002240901-mRNA-1"/>
    <property type="gene ID" value="GPUH_0002240901"/>
</dbReference>
<dbReference type="GO" id="GO:0005760">
    <property type="term" value="C:gamma DNA polymerase complex"/>
    <property type="evidence" value="ECO:0007669"/>
    <property type="project" value="InterPro"/>
</dbReference>
<dbReference type="GO" id="GO:0006264">
    <property type="term" value="P:mitochondrial DNA replication"/>
    <property type="evidence" value="ECO:0007669"/>
    <property type="project" value="TreeGrafter"/>
</dbReference>
<name>A0A183EN41_9BILA</name>
<proteinExistence type="predicted"/>
<dbReference type="GO" id="GO:0008408">
    <property type="term" value="F:3'-5' exonuclease activity"/>
    <property type="evidence" value="ECO:0007669"/>
    <property type="project" value="TreeGrafter"/>
</dbReference>
<keyword evidence="2" id="KW-1185">Reference proteome</keyword>
<dbReference type="PANTHER" id="PTHR10267">
    <property type="entry name" value="DNA POLYMERASE SUBUNIT GAMMA-1"/>
    <property type="match status" value="1"/>
</dbReference>
<reference evidence="3" key="1">
    <citation type="submission" date="2016-06" db="UniProtKB">
        <authorList>
            <consortium name="WormBaseParasite"/>
        </authorList>
    </citation>
    <scope>IDENTIFICATION</scope>
</reference>
<evidence type="ECO:0000313" key="2">
    <source>
        <dbReference type="Proteomes" id="UP000271098"/>
    </source>
</evidence>
<dbReference type="InterPro" id="IPR002297">
    <property type="entry name" value="DNA-dir_DNA_pol_A_mt"/>
</dbReference>
<accession>A0A183EN41</accession>
<dbReference type="InterPro" id="IPR043502">
    <property type="entry name" value="DNA/RNA_pol_sf"/>
</dbReference>
<dbReference type="PANTHER" id="PTHR10267:SF0">
    <property type="entry name" value="DNA POLYMERASE SUBUNIT GAMMA-1"/>
    <property type="match status" value="1"/>
</dbReference>
<evidence type="ECO:0000313" key="1">
    <source>
        <dbReference type="EMBL" id="VDN39929.1"/>
    </source>
</evidence>
<organism evidence="3">
    <name type="scientific">Gongylonema pulchrum</name>
    <dbReference type="NCBI Taxonomy" id="637853"/>
    <lineage>
        <taxon>Eukaryota</taxon>
        <taxon>Metazoa</taxon>
        <taxon>Ecdysozoa</taxon>
        <taxon>Nematoda</taxon>
        <taxon>Chromadorea</taxon>
        <taxon>Rhabditida</taxon>
        <taxon>Spirurina</taxon>
        <taxon>Spiruromorpha</taxon>
        <taxon>Spiruroidea</taxon>
        <taxon>Gongylonematidae</taxon>
        <taxon>Gongylonema</taxon>
    </lineage>
</organism>
<gene>
    <name evidence="1" type="ORF">GPUH_LOCUS22381</name>
</gene>
<reference evidence="1 2" key="2">
    <citation type="submission" date="2018-11" db="EMBL/GenBank/DDBJ databases">
        <authorList>
            <consortium name="Pathogen Informatics"/>
        </authorList>
    </citation>
    <scope>NUCLEOTIDE SEQUENCE [LARGE SCALE GENOMIC DNA]</scope>
</reference>
<dbReference type="Proteomes" id="UP000271098">
    <property type="component" value="Unassembled WGS sequence"/>
</dbReference>
<dbReference type="EMBL" id="UYRT01094955">
    <property type="protein sequence ID" value="VDN39929.1"/>
    <property type="molecule type" value="Genomic_DNA"/>
</dbReference>
<evidence type="ECO:0000313" key="3">
    <source>
        <dbReference type="WBParaSite" id="GPUH_0002240901-mRNA-1"/>
    </source>
</evidence>